<feature type="compositionally biased region" description="Polar residues" evidence="1">
    <location>
        <begin position="136"/>
        <end position="150"/>
    </location>
</feature>
<reference evidence="2" key="1">
    <citation type="submission" date="2019-04" db="EMBL/GenBank/DDBJ databases">
        <title>Genome assembly of Zosterops borbonicus 15179.</title>
        <authorList>
            <person name="Leroy T."/>
            <person name="Anselmetti Y."/>
            <person name="Tilak M.-K."/>
            <person name="Nabholz B."/>
        </authorList>
    </citation>
    <scope>NUCLEOTIDE SEQUENCE</scope>
    <source>
        <strain evidence="2">HGM_15179</strain>
        <tissue evidence="2">Muscle</tissue>
    </source>
</reference>
<evidence type="ECO:0000256" key="1">
    <source>
        <dbReference type="SAM" id="MobiDB-lite"/>
    </source>
</evidence>
<dbReference type="EMBL" id="SWJQ01001347">
    <property type="protein sequence ID" value="TRZ08462.1"/>
    <property type="molecule type" value="Genomic_DNA"/>
</dbReference>
<dbReference type="AlphaFoldDB" id="A0A8K1DB87"/>
<evidence type="ECO:0000313" key="3">
    <source>
        <dbReference type="Proteomes" id="UP000796761"/>
    </source>
</evidence>
<dbReference type="Proteomes" id="UP000796761">
    <property type="component" value="Unassembled WGS sequence"/>
</dbReference>
<dbReference type="OrthoDB" id="10575151at2759"/>
<organism evidence="2 3">
    <name type="scientific">Zosterops borbonicus</name>
    <dbReference type="NCBI Taxonomy" id="364589"/>
    <lineage>
        <taxon>Eukaryota</taxon>
        <taxon>Metazoa</taxon>
        <taxon>Chordata</taxon>
        <taxon>Craniata</taxon>
        <taxon>Vertebrata</taxon>
        <taxon>Euteleostomi</taxon>
        <taxon>Archelosauria</taxon>
        <taxon>Archosauria</taxon>
        <taxon>Dinosauria</taxon>
        <taxon>Saurischia</taxon>
        <taxon>Theropoda</taxon>
        <taxon>Coelurosauria</taxon>
        <taxon>Aves</taxon>
        <taxon>Neognathae</taxon>
        <taxon>Neoaves</taxon>
        <taxon>Telluraves</taxon>
        <taxon>Australaves</taxon>
        <taxon>Passeriformes</taxon>
        <taxon>Sylvioidea</taxon>
        <taxon>Zosteropidae</taxon>
        <taxon>Zosterops</taxon>
    </lineage>
</organism>
<proteinExistence type="predicted"/>
<protein>
    <submittedName>
        <fullName evidence="2">Uncharacterized protein</fullName>
    </submittedName>
</protein>
<name>A0A8K1DB87_9PASS</name>
<keyword evidence="3" id="KW-1185">Reference proteome</keyword>
<evidence type="ECO:0000313" key="2">
    <source>
        <dbReference type="EMBL" id="TRZ08462.1"/>
    </source>
</evidence>
<sequence>MNPAAAFFMQSLPQPSQQPSCIYRPYCCGYGLQLQPYHPQSTFFAFHHSSLPGHQPLTTPSSVPGSALPAVTALLGPLLPAVELAQAPFCNMHLLGLVLAASLHAAKPGTGMVLTHLPFSIKSIIVRRPRPGTDRSCASQSDTLGSAGSGLSPTTALSAFPWLHVPDL</sequence>
<accession>A0A8K1DB87</accession>
<comment type="caution">
    <text evidence="2">The sequence shown here is derived from an EMBL/GenBank/DDBJ whole genome shotgun (WGS) entry which is preliminary data.</text>
</comment>
<feature type="region of interest" description="Disordered" evidence="1">
    <location>
        <begin position="130"/>
        <end position="150"/>
    </location>
</feature>
<gene>
    <name evidence="2" type="ORF">HGM15179_018644</name>
</gene>